<evidence type="ECO:0000256" key="5">
    <source>
        <dbReference type="ARBA" id="ARBA00022692"/>
    </source>
</evidence>
<dbReference type="InterPro" id="IPR039426">
    <property type="entry name" value="TonB-dep_rcpt-like"/>
</dbReference>
<dbReference type="Gene3D" id="2.170.130.10">
    <property type="entry name" value="TonB-dependent receptor, plug domain"/>
    <property type="match status" value="1"/>
</dbReference>
<dbReference type="Proteomes" id="UP000279594">
    <property type="component" value="Chromosome"/>
</dbReference>
<organism evidence="15 16">
    <name type="scientific">Janthinobacterium agaricidamnosum</name>
    <dbReference type="NCBI Taxonomy" id="55508"/>
    <lineage>
        <taxon>Bacteria</taxon>
        <taxon>Pseudomonadati</taxon>
        <taxon>Pseudomonadota</taxon>
        <taxon>Betaproteobacteria</taxon>
        <taxon>Burkholderiales</taxon>
        <taxon>Oxalobacteraceae</taxon>
        <taxon>Janthinobacterium</taxon>
    </lineage>
</organism>
<sequence>MSTPNLSVSVLTLAILHAFAAPAFAANDTTEAADPQAQSMAEVVVTASKAPAAKRASVGGFSDAPLLQTPASVTVISQKDMQDLQIRNLSDAVKLDASINDAYNAVGYAEQFTIRGFKLDNNSSYRKDGVAIPGDTQIPLENKERIEVLKGLAGLQAGVAAPGGVIDFIVKRPTAAPLRTVTVETRERGTLYGAVDLGGRLEDTRFGYRVNVAAERLRSYIKGADGNRKFISGAFDWQISPQALLQLDADYQDKAQATAPGFQLLNNKTLPTGISADAMLNLQPWTRPVETVTSNIGLRFQYAFNDDWHATVSANQHSFKRDDYTAFPYGCSGQDLYPGFCGNGDYDVYDYRSLGETKKPLSAQAMIQGKFATGSLRHELTAGVSTFRRKDRAGLYVYDWVGVSNIYQPQIVGTSPGVTGPVRLVRKDTENSVFVQDIVSLAPNWKLHGGLRHINVDGYQYVLKADTEIRAKHDFLLPNVSLVYTPLDNVSVYAAYSQGMEHGGTADRKAMNANEELSPSRSKQIELGAKMDVTPDFMLAASLFQIRKGLEFQNTAGYFVREGQAQHRGLELSAQGKASANLSLGASVTALNSQQSGTGNADLDGKRVPNVPAFKAAVHADYAVQQVAGLSVNGSWEYAGKKAFEYNNTTFVPSYHVFNLGAAYATRIAGTRAVLRAAVNNVADKFYWRDVTPESDGYLYPGASRTFKVSAQFDF</sequence>
<evidence type="ECO:0000256" key="11">
    <source>
        <dbReference type="RuleBase" id="RU003357"/>
    </source>
</evidence>
<proteinExistence type="inferred from homology"/>
<keyword evidence="4 10" id="KW-1134">Transmembrane beta strand</keyword>
<gene>
    <name evidence="15" type="ORF">D9M09_17885</name>
</gene>
<evidence type="ECO:0000256" key="1">
    <source>
        <dbReference type="ARBA" id="ARBA00004571"/>
    </source>
</evidence>
<evidence type="ECO:0000256" key="2">
    <source>
        <dbReference type="ARBA" id="ARBA00009810"/>
    </source>
</evidence>
<keyword evidence="9 10" id="KW-0998">Cell outer membrane</keyword>
<feature type="domain" description="TonB-dependent receptor plug" evidence="14">
    <location>
        <begin position="66"/>
        <end position="165"/>
    </location>
</feature>
<dbReference type="Pfam" id="PF07715">
    <property type="entry name" value="Plug"/>
    <property type="match status" value="1"/>
</dbReference>
<keyword evidence="6 11" id="KW-0798">TonB box</keyword>
<evidence type="ECO:0000313" key="15">
    <source>
        <dbReference type="EMBL" id="AYM77457.1"/>
    </source>
</evidence>
<evidence type="ECO:0000256" key="3">
    <source>
        <dbReference type="ARBA" id="ARBA00022448"/>
    </source>
</evidence>
<evidence type="ECO:0000256" key="6">
    <source>
        <dbReference type="ARBA" id="ARBA00023077"/>
    </source>
</evidence>
<keyword evidence="12" id="KW-0732">Signal</keyword>
<evidence type="ECO:0000313" key="16">
    <source>
        <dbReference type="Proteomes" id="UP000279594"/>
    </source>
</evidence>
<dbReference type="InterPro" id="IPR010105">
    <property type="entry name" value="TonB_sidphr_rcpt"/>
</dbReference>
<dbReference type="CDD" id="cd01347">
    <property type="entry name" value="ligand_gated_channel"/>
    <property type="match status" value="1"/>
</dbReference>
<comment type="similarity">
    <text evidence="2 10 11">Belongs to the TonB-dependent receptor family.</text>
</comment>
<dbReference type="InterPro" id="IPR037066">
    <property type="entry name" value="Plug_dom_sf"/>
</dbReference>
<accession>A0A3G2EBE0</accession>
<dbReference type="GO" id="GO:0038023">
    <property type="term" value="F:signaling receptor activity"/>
    <property type="evidence" value="ECO:0007669"/>
    <property type="project" value="InterPro"/>
</dbReference>
<dbReference type="GO" id="GO:0015891">
    <property type="term" value="P:siderophore transport"/>
    <property type="evidence" value="ECO:0007669"/>
    <property type="project" value="InterPro"/>
</dbReference>
<evidence type="ECO:0000256" key="10">
    <source>
        <dbReference type="PROSITE-ProRule" id="PRU01360"/>
    </source>
</evidence>
<dbReference type="PROSITE" id="PS52016">
    <property type="entry name" value="TONB_DEPENDENT_REC_3"/>
    <property type="match status" value="1"/>
</dbReference>
<comment type="subcellular location">
    <subcellularLocation>
        <location evidence="1 10">Cell outer membrane</location>
        <topology evidence="1 10">Multi-pass membrane protein</topology>
    </subcellularLocation>
</comment>
<dbReference type="Gene3D" id="2.40.170.20">
    <property type="entry name" value="TonB-dependent receptor, beta-barrel domain"/>
    <property type="match status" value="1"/>
</dbReference>
<dbReference type="SUPFAM" id="SSF56935">
    <property type="entry name" value="Porins"/>
    <property type="match status" value="1"/>
</dbReference>
<protein>
    <submittedName>
        <fullName evidence="15">TonB-dependent siderophore receptor</fullName>
    </submittedName>
</protein>
<dbReference type="GO" id="GO:0009279">
    <property type="term" value="C:cell outer membrane"/>
    <property type="evidence" value="ECO:0007669"/>
    <property type="project" value="UniProtKB-SubCell"/>
</dbReference>
<evidence type="ECO:0000256" key="12">
    <source>
        <dbReference type="SAM" id="SignalP"/>
    </source>
</evidence>
<evidence type="ECO:0000256" key="8">
    <source>
        <dbReference type="ARBA" id="ARBA00023170"/>
    </source>
</evidence>
<evidence type="ECO:0000256" key="7">
    <source>
        <dbReference type="ARBA" id="ARBA00023136"/>
    </source>
</evidence>
<evidence type="ECO:0000256" key="4">
    <source>
        <dbReference type="ARBA" id="ARBA00022452"/>
    </source>
</evidence>
<keyword evidence="3 10" id="KW-0813">Transport</keyword>
<name>A0A3G2EBE0_9BURK</name>
<dbReference type="InterPro" id="IPR036942">
    <property type="entry name" value="Beta-barrel_TonB_sf"/>
</dbReference>
<evidence type="ECO:0000259" key="14">
    <source>
        <dbReference type="Pfam" id="PF07715"/>
    </source>
</evidence>
<evidence type="ECO:0000256" key="9">
    <source>
        <dbReference type="ARBA" id="ARBA00023237"/>
    </source>
</evidence>
<dbReference type="PANTHER" id="PTHR32552">
    <property type="entry name" value="FERRICHROME IRON RECEPTOR-RELATED"/>
    <property type="match status" value="1"/>
</dbReference>
<dbReference type="InterPro" id="IPR012910">
    <property type="entry name" value="Plug_dom"/>
</dbReference>
<keyword evidence="7 10" id="KW-0472">Membrane</keyword>
<dbReference type="RefSeq" id="WP_121670040.1">
    <property type="nucleotide sequence ID" value="NZ_CP033019.1"/>
</dbReference>
<dbReference type="InterPro" id="IPR000531">
    <property type="entry name" value="Beta-barrel_TonB"/>
</dbReference>
<dbReference type="AlphaFoldDB" id="A0A3G2EBE0"/>
<dbReference type="EMBL" id="CP033019">
    <property type="protein sequence ID" value="AYM77457.1"/>
    <property type="molecule type" value="Genomic_DNA"/>
</dbReference>
<feature type="signal peptide" evidence="12">
    <location>
        <begin position="1"/>
        <end position="25"/>
    </location>
</feature>
<dbReference type="PANTHER" id="PTHR32552:SF83">
    <property type="entry name" value="BLR3904 PROTEIN"/>
    <property type="match status" value="1"/>
</dbReference>
<keyword evidence="8 15" id="KW-0675">Receptor</keyword>
<reference evidence="15 16" key="1">
    <citation type="submission" date="2018-10" db="EMBL/GenBank/DDBJ databases">
        <title>Effects of UV and annual dynamics of microbial communities in freshwater RAS systems.</title>
        <authorList>
            <person name="Bekkelund A.K."/>
            <person name="Hansen B.R."/>
            <person name="Stokken H."/>
            <person name="Eriksen B.F."/>
            <person name="Kashulin N.A."/>
        </authorList>
    </citation>
    <scope>NUCLEOTIDE SEQUENCE [LARGE SCALE GENOMIC DNA]</scope>
    <source>
        <strain evidence="15 16">BHSEK</strain>
    </source>
</reference>
<keyword evidence="5 10" id="KW-0812">Transmembrane</keyword>
<feature type="domain" description="TonB-dependent receptor-like beta-barrel" evidence="13">
    <location>
        <begin position="236"/>
        <end position="682"/>
    </location>
</feature>
<feature type="chain" id="PRO_5018199836" evidence="12">
    <location>
        <begin position="26"/>
        <end position="715"/>
    </location>
</feature>
<dbReference type="Pfam" id="PF00593">
    <property type="entry name" value="TonB_dep_Rec_b-barrel"/>
    <property type="match status" value="1"/>
</dbReference>
<keyword evidence="16" id="KW-1185">Reference proteome</keyword>
<dbReference type="GO" id="GO:0015344">
    <property type="term" value="F:siderophore uptake transmembrane transporter activity"/>
    <property type="evidence" value="ECO:0007669"/>
    <property type="project" value="TreeGrafter"/>
</dbReference>
<dbReference type="NCBIfam" id="TIGR01783">
    <property type="entry name" value="TonB-siderophor"/>
    <property type="match status" value="1"/>
</dbReference>
<evidence type="ECO:0000259" key="13">
    <source>
        <dbReference type="Pfam" id="PF00593"/>
    </source>
</evidence>